<dbReference type="AlphaFoldDB" id="A0A6N8GMC9"/>
<feature type="domain" description="AB hydrolase-1" evidence="2">
    <location>
        <begin position="39"/>
        <end position="273"/>
    </location>
</feature>
<dbReference type="PRINTS" id="PR00412">
    <property type="entry name" value="EPOXHYDRLASE"/>
</dbReference>
<dbReference type="PANTHER" id="PTHR43329">
    <property type="entry name" value="EPOXIDE HYDROLASE"/>
    <property type="match status" value="1"/>
</dbReference>
<evidence type="ECO:0000256" key="1">
    <source>
        <dbReference type="ARBA" id="ARBA00022801"/>
    </source>
</evidence>
<dbReference type="InterPro" id="IPR000073">
    <property type="entry name" value="AB_hydrolase_1"/>
</dbReference>
<dbReference type="RefSeq" id="WP_156269817.1">
    <property type="nucleotide sequence ID" value="NZ_WOGU01000010.1"/>
</dbReference>
<dbReference type="SUPFAM" id="SSF53474">
    <property type="entry name" value="alpha/beta-Hydrolases"/>
    <property type="match status" value="1"/>
</dbReference>
<evidence type="ECO:0000313" key="3">
    <source>
        <dbReference type="EMBL" id="MUN63919.1"/>
    </source>
</evidence>
<evidence type="ECO:0000313" key="4">
    <source>
        <dbReference type="Proteomes" id="UP000436989"/>
    </source>
</evidence>
<dbReference type="GO" id="GO:0016787">
    <property type="term" value="F:hydrolase activity"/>
    <property type="evidence" value="ECO:0007669"/>
    <property type="project" value="UniProtKB-KW"/>
</dbReference>
<dbReference type="InterPro" id="IPR000639">
    <property type="entry name" value="Epox_hydrolase-like"/>
</dbReference>
<dbReference type="Proteomes" id="UP000436989">
    <property type="component" value="Unassembled WGS sequence"/>
</dbReference>
<keyword evidence="4" id="KW-1185">Reference proteome</keyword>
<organism evidence="3 4">
    <name type="scientific">Kocuria sediminis</name>
    <dbReference type="NCBI Taxonomy" id="1038857"/>
    <lineage>
        <taxon>Bacteria</taxon>
        <taxon>Bacillati</taxon>
        <taxon>Actinomycetota</taxon>
        <taxon>Actinomycetes</taxon>
        <taxon>Micrococcales</taxon>
        <taxon>Micrococcaceae</taxon>
        <taxon>Kocuria</taxon>
    </lineage>
</organism>
<evidence type="ECO:0000259" key="2">
    <source>
        <dbReference type="Pfam" id="PF00561"/>
    </source>
</evidence>
<comment type="caution">
    <text evidence="3">The sequence shown here is derived from an EMBL/GenBank/DDBJ whole genome shotgun (WGS) entry which is preliminary data.</text>
</comment>
<keyword evidence="1 3" id="KW-0378">Hydrolase</keyword>
<dbReference type="Gene3D" id="3.40.50.1820">
    <property type="entry name" value="alpha/beta hydrolase"/>
    <property type="match status" value="1"/>
</dbReference>
<dbReference type="EMBL" id="WOGU01000010">
    <property type="protein sequence ID" value="MUN63919.1"/>
    <property type="molecule type" value="Genomic_DNA"/>
</dbReference>
<proteinExistence type="predicted"/>
<reference evidence="3 4" key="1">
    <citation type="submission" date="2019-12" db="EMBL/GenBank/DDBJ databases">
        <authorList>
            <person name="Shi Y."/>
        </authorList>
    </citation>
    <scope>NUCLEOTIDE SEQUENCE [LARGE SCALE GENOMIC DNA]</scope>
    <source>
        <strain evidence="3 4">JCM 17929</strain>
    </source>
</reference>
<sequence length="288" mass="30624">MSERVDDGTGGPAGAQRLTRCPSAGLLLDVRDEGPADGPPVLLLHGFPQDRTSWDRLAPALHAAGLRTLAPDQRGYSPGARPRGRGAYRLELLVEDAVAVLDAAGVGRAHVLGHDWGGIVAWALAAHRPERTASLTVASVPHPRALSRSLVRSGQGLRSAYVAAFQLPRLPETVLGPRLGDLLRRSGLPAAEAARYAARMQQLGALTAALDWYRAVPLSRLRTGPVDVPTTYAWGNRDPALGRRAAELTAEHVRGPYRFVELDAGHWLPETHPEQLAALVVARAGGAG</sequence>
<dbReference type="InterPro" id="IPR029058">
    <property type="entry name" value="AB_hydrolase_fold"/>
</dbReference>
<protein>
    <submittedName>
        <fullName evidence="3">Alpha/beta fold hydrolase</fullName>
    </submittedName>
</protein>
<name>A0A6N8GMC9_9MICC</name>
<accession>A0A6N8GMC9</accession>
<dbReference type="Pfam" id="PF00561">
    <property type="entry name" value="Abhydrolase_1"/>
    <property type="match status" value="1"/>
</dbReference>
<gene>
    <name evidence="3" type="ORF">GMA12_12350</name>
</gene>